<evidence type="ECO:0000313" key="7">
    <source>
        <dbReference type="Proteomes" id="UP000291483"/>
    </source>
</evidence>
<organism evidence="6 7">
    <name type="scientific">Microterricola gilva</name>
    <dbReference type="NCBI Taxonomy" id="393267"/>
    <lineage>
        <taxon>Bacteria</taxon>
        <taxon>Bacillati</taxon>
        <taxon>Actinomycetota</taxon>
        <taxon>Actinomycetes</taxon>
        <taxon>Micrococcales</taxon>
        <taxon>Microbacteriaceae</taxon>
        <taxon>Microterricola</taxon>
    </lineage>
</organism>
<dbReference type="EMBL" id="SHLC01000001">
    <property type="protein sequence ID" value="RZU64555.1"/>
    <property type="molecule type" value="Genomic_DNA"/>
</dbReference>
<accession>A0A4Q8AKZ4</accession>
<evidence type="ECO:0000259" key="5">
    <source>
        <dbReference type="Pfam" id="PF00535"/>
    </source>
</evidence>
<name>A0A4Q8AKZ4_9MICO</name>
<dbReference type="InterPro" id="IPR029044">
    <property type="entry name" value="Nucleotide-diphossugar_trans"/>
</dbReference>
<dbReference type="PANTHER" id="PTHR43179">
    <property type="entry name" value="RHAMNOSYLTRANSFERASE WBBL"/>
    <property type="match status" value="1"/>
</dbReference>
<keyword evidence="4 6" id="KW-0808">Transferase</keyword>
<comment type="caution">
    <text evidence="6">The sequence shown here is derived from an EMBL/GenBank/DDBJ whole genome shotgun (WGS) entry which is preliminary data.</text>
</comment>
<dbReference type="InterPro" id="IPR001173">
    <property type="entry name" value="Glyco_trans_2-like"/>
</dbReference>
<comment type="similarity">
    <text evidence="2">Belongs to the glycosyltransferase 2 family.</text>
</comment>
<comment type="pathway">
    <text evidence="1">Cell wall biogenesis; cell wall polysaccharide biosynthesis.</text>
</comment>
<keyword evidence="7" id="KW-1185">Reference proteome</keyword>
<evidence type="ECO:0000256" key="4">
    <source>
        <dbReference type="ARBA" id="ARBA00022679"/>
    </source>
</evidence>
<reference evidence="6 7" key="1">
    <citation type="submission" date="2019-02" db="EMBL/GenBank/DDBJ databases">
        <title>Sequencing the genomes of 1000 actinobacteria strains.</title>
        <authorList>
            <person name="Klenk H.-P."/>
        </authorList>
    </citation>
    <scope>NUCLEOTIDE SEQUENCE [LARGE SCALE GENOMIC DNA]</scope>
    <source>
        <strain evidence="6 7">DSM 18319</strain>
    </source>
</reference>
<keyword evidence="3" id="KW-0328">Glycosyltransferase</keyword>
<gene>
    <name evidence="6" type="ORF">EV379_0855</name>
</gene>
<dbReference type="GO" id="GO:0016757">
    <property type="term" value="F:glycosyltransferase activity"/>
    <property type="evidence" value="ECO:0007669"/>
    <property type="project" value="UniProtKB-KW"/>
</dbReference>
<dbReference type="AlphaFoldDB" id="A0A4Q8AKZ4"/>
<evidence type="ECO:0000256" key="2">
    <source>
        <dbReference type="ARBA" id="ARBA00006739"/>
    </source>
</evidence>
<proteinExistence type="inferred from homology"/>
<dbReference type="SUPFAM" id="SSF53448">
    <property type="entry name" value="Nucleotide-diphospho-sugar transferases"/>
    <property type="match status" value="1"/>
</dbReference>
<evidence type="ECO:0000256" key="1">
    <source>
        <dbReference type="ARBA" id="ARBA00004776"/>
    </source>
</evidence>
<evidence type="ECO:0000313" key="6">
    <source>
        <dbReference type="EMBL" id="RZU64555.1"/>
    </source>
</evidence>
<sequence>MFDPDSPLIEPASPLIEPASPLIEPVEIPTVGVVVLTQGTRPDDLERGLLSILAQQGVALDVVCVGNGWQPTGLPAAVKTLGLPENLGIPAGRNRGVGQVSGEYIFFLDDDASIPDPGFLSAAIGQLRADPTIGLIQPQVVDPSGTTSPRRWIPRIRKGEAGHASNVFSVWEGAVLLPRAVFDATGGWAEPFFYAHEGIELAWRVWNTGKRAWYAGDLVANHPVIQPTRHSYYYRLNARNRVWLARRNLPAPFVPLYVGSWTAIQLLRWWRHPAALSAWFGGWREGWRSDPGERKPMSWRTVWRMTRAGRPPIV</sequence>
<dbReference type="Pfam" id="PF00535">
    <property type="entry name" value="Glycos_transf_2"/>
    <property type="match status" value="1"/>
</dbReference>
<protein>
    <submittedName>
        <fullName evidence="6">GT2 family glycosyltransferase</fullName>
    </submittedName>
</protein>
<dbReference type="PANTHER" id="PTHR43179:SF12">
    <property type="entry name" value="GALACTOFURANOSYLTRANSFERASE GLFT2"/>
    <property type="match status" value="1"/>
</dbReference>
<feature type="domain" description="Glycosyltransferase 2-like" evidence="5">
    <location>
        <begin position="42"/>
        <end position="151"/>
    </location>
</feature>
<dbReference type="Proteomes" id="UP000291483">
    <property type="component" value="Unassembled WGS sequence"/>
</dbReference>
<dbReference type="Gene3D" id="3.90.550.10">
    <property type="entry name" value="Spore Coat Polysaccharide Biosynthesis Protein SpsA, Chain A"/>
    <property type="match status" value="1"/>
</dbReference>
<evidence type="ECO:0000256" key="3">
    <source>
        <dbReference type="ARBA" id="ARBA00022676"/>
    </source>
</evidence>